<organism evidence="4 5">
    <name type="scientific">Thraustotheca clavata</name>
    <dbReference type="NCBI Taxonomy" id="74557"/>
    <lineage>
        <taxon>Eukaryota</taxon>
        <taxon>Sar</taxon>
        <taxon>Stramenopiles</taxon>
        <taxon>Oomycota</taxon>
        <taxon>Saprolegniomycetes</taxon>
        <taxon>Saprolegniales</taxon>
        <taxon>Achlyaceae</taxon>
        <taxon>Thraustotheca</taxon>
    </lineage>
</organism>
<dbReference type="InterPro" id="IPR000225">
    <property type="entry name" value="Armadillo"/>
</dbReference>
<dbReference type="Pfam" id="PF00514">
    <property type="entry name" value="Arm"/>
    <property type="match status" value="3"/>
</dbReference>
<dbReference type="OrthoDB" id="7537227at2759"/>
<dbReference type="AlphaFoldDB" id="A0A1W0A542"/>
<sequence length="754" mass="82743">MASTSVLQHFETYQKARVSFVQAVAEAATRPQNIEVMQNAGVMQLLRPLLLDNVPSIQQSAALALGRLANYSDDLAEAIVGNEILPQLVYSLSEQNRFYKKAAAFVLRAVAKHSPELAQAVVDSGALEALVPCLEEFDPTVKEAAAWAIGYIAQHTSELAQSVVDAGAVPLLVLCIQEPEITLKRVAASALSDIAKHSPELAQAVLDPGAVAYLAPLVQHPDAKLKRQVCSCLAQIAKHSVDLAEVVVEAEIFPNILHNLNDIDHCVRKNAATCIREIAKHTPELAKLIVNAGGASTLVDYVAEASGNNKLPGIMAIGYISAFSETLALAIITTKGIAPVKNALVSEPEDHIKAASAWTLGQIGRHTPDHARAIAEADVLRHLLACMIHPNSSDDLKTKAKRALKSILAKCTHLQALQPLLRDAPMKVQKYILKQFAQMLPHDLEARRSFVQNGGLQFLQELSEAAGGKLTEYIMEINNCYPPEIVEYYSPNYSKTLLDKLDEYQPQVRFMLSRTVRAFSTKPARILRPKHSGPPTLQSTVAEMKYLGQVYSIAAVSCHLPKKKLEFVVREIKTDKDLPLVREALELYESRFLHIPTHCTGTFVSKCIKNGQADLALEWMQNSKKLSKHVVNGTAANLIQHFADNQQFDKGLQVYDIVKAHELELSTKVYTALINLSKANGDMDKAWEFAMEGCKHKMFNAHGFLTLLKGLSPEQVADKADHVKKMMLLGEVYSNAALDKLLSGVPKEEEAEEA</sequence>
<dbReference type="EMBL" id="JNBS01000498">
    <property type="protein sequence ID" value="OQS05150.1"/>
    <property type="molecule type" value="Genomic_DNA"/>
</dbReference>
<dbReference type="Gene3D" id="1.25.10.10">
    <property type="entry name" value="Leucine-rich Repeat Variant"/>
    <property type="match status" value="2"/>
</dbReference>
<name>A0A1W0A542_9STRA</name>
<dbReference type="InterPro" id="IPR011990">
    <property type="entry name" value="TPR-like_helical_dom_sf"/>
</dbReference>
<dbReference type="PANTHER" id="PTHR23314:SF0">
    <property type="entry name" value="SPERM-ASSOCIATED ANTIGEN 6"/>
    <property type="match status" value="1"/>
</dbReference>
<dbReference type="Gene3D" id="1.25.40.10">
    <property type="entry name" value="Tetratricopeptide repeat domain"/>
    <property type="match status" value="1"/>
</dbReference>
<dbReference type="GO" id="GO:0003341">
    <property type="term" value="P:cilium movement"/>
    <property type="evidence" value="ECO:0007669"/>
    <property type="project" value="TreeGrafter"/>
</dbReference>
<dbReference type="FunFam" id="1.25.10.10:FF:000196">
    <property type="entry name" value="Sperm associated antigen 6"/>
    <property type="match status" value="1"/>
</dbReference>
<dbReference type="STRING" id="74557.A0A1W0A542"/>
<dbReference type="PANTHER" id="PTHR23314">
    <property type="entry name" value="SPERM-ASSOCIATED ANTIGEN 6 ARMADILLO REPEAT-CONTAINING"/>
    <property type="match status" value="1"/>
</dbReference>
<evidence type="ECO:0000313" key="5">
    <source>
        <dbReference type="Proteomes" id="UP000243217"/>
    </source>
</evidence>
<dbReference type="GO" id="GO:0008017">
    <property type="term" value="F:microtubule binding"/>
    <property type="evidence" value="ECO:0007669"/>
    <property type="project" value="TreeGrafter"/>
</dbReference>
<gene>
    <name evidence="4" type="ORF">THRCLA_02673</name>
</gene>
<dbReference type="SUPFAM" id="SSF48371">
    <property type="entry name" value="ARM repeat"/>
    <property type="match status" value="1"/>
</dbReference>
<accession>A0A1W0A542</accession>
<dbReference type="InterPro" id="IPR016024">
    <property type="entry name" value="ARM-type_fold"/>
</dbReference>
<evidence type="ECO:0000256" key="3">
    <source>
        <dbReference type="ARBA" id="ARBA00020768"/>
    </source>
</evidence>
<keyword evidence="5" id="KW-1185">Reference proteome</keyword>
<proteinExistence type="predicted"/>
<dbReference type="InterPro" id="IPR011989">
    <property type="entry name" value="ARM-like"/>
</dbReference>
<evidence type="ECO:0000256" key="2">
    <source>
        <dbReference type="ARBA" id="ARBA00004216"/>
    </source>
</evidence>
<comment type="subcellular location">
    <subcellularLocation>
        <location evidence="1">Cytoplasm</location>
        <location evidence="1">Myofibril</location>
        <location evidence="1">Sarcomere</location>
        <location evidence="1">A band</location>
    </subcellularLocation>
    <subcellularLocation>
        <location evidence="2">Cytoplasm</location>
        <location evidence="2">Myofibril</location>
        <location evidence="2">Sarcomere</location>
        <location evidence="2">Z line</location>
    </subcellularLocation>
</comment>
<dbReference type="GO" id="GO:0015630">
    <property type="term" value="C:microtubule cytoskeleton"/>
    <property type="evidence" value="ECO:0007669"/>
    <property type="project" value="TreeGrafter"/>
</dbReference>
<evidence type="ECO:0000256" key="1">
    <source>
        <dbReference type="ARBA" id="ARBA00004161"/>
    </source>
</evidence>
<dbReference type="SMART" id="SM00185">
    <property type="entry name" value="ARM"/>
    <property type="match status" value="8"/>
</dbReference>
<evidence type="ECO:0000313" key="4">
    <source>
        <dbReference type="EMBL" id="OQS05150.1"/>
    </source>
</evidence>
<reference evidence="4 5" key="1">
    <citation type="journal article" date="2014" name="Genome Biol. Evol.">
        <title>The secreted proteins of Achlya hypogyna and Thraustotheca clavata identify the ancestral oomycete secretome and reveal gene acquisitions by horizontal gene transfer.</title>
        <authorList>
            <person name="Misner I."/>
            <person name="Blouin N."/>
            <person name="Leonard G."/>
            <person name="Richards T.A."/>
            <person name="Lane C.E."/>
        </authorList>
    </citation>
    <scope>NUCLEOTIDE SEQUENCE [LARGE SCALE GENOMIC DNA]</scope>
    <source>
        <strain evidence="4 5">ATCC 34112</strain>
    </source>
</reference>
<dbReference type="Proteomes" id="UP000243217">
    <property type="component" value="Unassembled WGS sequence"/>
</dbReference>
<protein>
    <recommendedName>
        <fullName evidence="3">Protein unc-45 homolog B</fullName>
    </recommendedName>
</protein>
<comment type="caution">
    <text evidence="4">The sequence shown here is derived from an EMBL/GenBank/DDBJ whole genome shotgun (WGS) entry which is preliminary data.</text>
</comment>